<evidence type="ECO:0000313" key="1">
    <source>
        <dbReference type="EMBL" id="RDX78172.1"/>
    </source>
</evidence>
<comment type="caution">
    <text evidence="1">The sequence shown here is derived from an EMBL/GenBank/DDBJ whole genome shotgun (WGS) entry which is preliminary data.</text>
</comment>
<proteinExistence type="predicted"/>
<dbReference type="EMBL" id="QJKJ01008948">
    <property type="protein sequence ID" value="RDX78172.1"/>
    <property type="molecule type" value="Genomic_DNA"/>
</dbReference>
<dbReference type="Proteomes" id="UP000257109">
    <property type="component" value="Unassembled WGS sequence"/>
</dbReference>
<feature type="non-terminal residue" evidence="1">
    <location>
        <position position="1"/>
    </location>
</feature>
<organism evidence="1 2">
    <name type="scientific">Mucuna pruriens</name>
    <name type="common">Velvet bean</name>
    <name type="synonym">Dolichos pruriens</name>
    <dbReference type="NCBI Taxonomy" id="157652"/>
    <lineage>
        <taxon>Eukaryota</taxon>
        <taxon>Viridiplantae</taxon>
        <taxon>Streptophyta</taxon>
        <taxon>Embryophyta</taxon>
        <taxon>Tracheophyta</taxon>
        <taxon>Spermatophyta</taxon>
        <taxon>Magnoliopsida</taxon>
        <taxon>eudicotyledons</taxon>
        <taxon>Gunneridae</taxon>
        <taxon>Pentapetalae</taxon>
        <taxon>rosids</taxon>
        <taxon>fabids</taxon>
        <taxon>Fabales</taxon>
        <taxon>Fabaceae</taxon>
        <taxon>Papilionoideae</taxon>
        <taxon>50 kb inversion clade</taxon>
        <taxon>NPAAA clade</taxon>
        <taxon>indigoferoid/millettioid clade</taxon>
        <taxon>Phaseoleae</taxon>
        <taxon>Mucuna</taxon>
    </lineage>
</organism>
<sequence>MDTSVLIPMKESVLKDFLFNESKFPFFVPKSSSIPSIQLVPLHLIPLLQHHVLHPSHPMETTSKVCILKPQINPTLLIPIGNRLCDLNLMLLLLTKLGLWFIYLLEDLHQRKPQWFVPYMNIKLGQIFS</sequence>
<keyword evidence="2" id="KW-1185">Reference proteome</keyword>
<dbReference type="AlphaFoldDB" id="A0A371FIR3"/>
<protein>
    <submittedName>
        <fullName evidence="1">Uncharacterized protein</fullName>
    </submittedName>
</protein>
<reference evidence="1" key="1">
    <citation type="submission" date="2018-05" db="EMBL/GenBank/DDBJ databases">
        <title>Draft genome of Mucuna pruriens seed.</title>
        <authorList>
            <person name="Nnadi N.E."/>
            <person name="Vos R."/>
            <person name="Hasami M.H."/>
            <person name="Devisetty U.K."/>
            <person name="Aguiy J.C."/>
        </authorList>
    </citation>
    <scope>NUCLEOTIDE SEQUENCE [LARGE SCALE GENOMIC DNA]</scope>
    <source>
        <strain evidence="1">JCA_2017</strain>
    </source>
</reference>
<gene>
    <name evidence="1" type="ORF">CR513_41589</name>
</gene>
<name>A0A371FIR3_MUCPR</name>
<evidence type="ECO:0000313" key="2">
    <source>
        <dbReference type="Proteomes" id="UP000257109"/>
    </source>
</evidence>
<accession>A0A371FIR3</accession>